<dbReference type="Gene3D" id="2.30.30.60">
    <property type="match status" value="1"/>
</dbReference>
<keyword evidence="3" id="KW-1003">Cell membrane</keyword>
<evidence type="ECO:0000256" key="3">
    <source>
        <dbReference type="ARBA" id="ARBA00022475"/>
    </source>
</evidence>
<evidence type="ECO:0000256" key="6">
    <source>
        <dbReference type="ARBA" id="ARBA00023136"/>
    </source>
</evidence>
<dbReference type="PROSITE" id="PS01246">
    <property type="entry name" value="UPF0003"/>
    <property type="match status" value="1"/>
</dbReference>
<feature type="domain" description="Mechanosensitive ion channel transmembrane helices 2/3" evidence="10">
    <location>
        <begin position="67"/>
        <end position="107"/>
    </location>
</feature>
<dbReference type="Gene3D" id="3.30.70.100">
    <property type="match status" value="1"/>
</dbReference>
<reference evidence="11 12" key="1">
    <citation type="journal article" date="2013" name="Int. J. Syst. Evol. Microbiol.">
        <title>Marinoscillum luteum sp. nov., isolated from marine sediment.</title>
        <authorList>
            <person name="Cha I.T."/>
            <person name="Park S.J."/>
            <person name="Kim S.J."/>
            <person name="Kim J.G."/>
            <person name="Jung M.Y."/>
            <person name="Shin K.S."/>
            <person name="Kwon K.K."/>
            <person name="Yang S.H."/>
            <person name="Seo Y.S."/>
            <person name="Rhee S.K."/>
        </authorList>
    </citation>
    <scope>NUCLEOTIDE SEQUENCE [LARGE SCALE GENOMIC DNA]</scope>
    <source>
        <strain evidence="11 12">KCTC 23939</strain>
    </source>
</reference>
<dbReference type="Gene3D" id="1.10.287.1260">
    <property type="match status" value="1"/>
</dbReference>
<evidence type="ECO:0000259" key="10">
    <source>
        <dbReference type="Pfam" id="PF21088"/>
    </source>
</evidence>
<feature type="domain" description="Mechanosensitive ion channel MscS" evidence="8">
    <location>
        <begin position="109"/>
        <end position="174"/>
    </location>
</feature>
<keyword evidence="6 7" id="KW-0472">Membrane</keyword>
<feature type="transmembrane region" description="Helical" evidence="7">
    <location>
        <begin position="92"/>
        <end position="122"/>
    </location>
</feature>
<dbReference type="InterPro" id="IPR023408">
    <property type="entry name" value="MscS_beta-dom_sf"/>
</dbReference>
<dbReference type="Pfam" id="PF05552">
    <property type="entry name" value="MS_channel_1st_1"/>
    <property type="match status" value="1"/>
</dbReference>
<evidence type="ECO:0000313" key="11">
    <source>
        <dbReference type="EMBL" id="MFH6986075.1"/>
    </source>
</evidence>
<dbReference type="InterPro" id="IPR008910">
    <property type="entry name" value="MSC_TM_helix"/>
</dbReference>
<dbReference type="SUPFAM" id="SSF82689">
    <property type="entry name" value="Mechanosensitive channel protein MscS (YggB), C-terminal domain"/>
    <property type="match status" value="1"/>
</dbReference>
<gene>
    <name evidence="11" type="ORF">ACHKAR_21660</name>
</gene>
<comment type="similarity">
    <text evidence="2">Belongs to the MscS (TC 1.A.23) family.</text>
</comment>
<dbReference type="Pfam" id="PF21082">
    <property type="entry name" value="MS_channel_3rd"/>
    <property type="match status" value="1"/>
</dbReference>
<dbReference type="InterPro" id="IPR010920">
    <property type="entry name" value="LSM_dom_sf"/>
</dbReference>
<evidence type="ECO:0000256" key="4">
    <source>
        <dbReference type="ARBA" id="ARBA00022692"/>
    </source>
</evidence>
<dbReference type="SUPFAM" id="SSF82861">
    <property type="entry name" value="Mechanosensitive channel protein MscS (YggB), transmembrane region"/>
    <property type="match status" value="1"/>
</dbReference>
<protein>
    <submittedName>
        <fullName evidence="11">Mechanosensitive ion channel family protein</fullName>
    </submittedName>
</protein>
<dbReference type="RefSeq" id="WP_395419578.1">
    <property type="nucleotide sequence ID" value="NZ_JBIPKE010000020.1"/>
</dbReference>
<dbReference type="EMBL" id="JBIPKE010000020">
    <property type="protein sequence ID" value="MFH6986075.1"/>
    <property type="molecule type" value="Genomic_DNA"/>
</dbReference>
<dbReference type="InterPro" id="IPR006686">
    <property type="entry name" value="MscS_channel_CS"/>
</dbReference>
<evidence type="ECO:0000256" key="2">
    <source>
        <dbReference type="ARBA" id="ARBA00008017"/>
    </source>
</evidence>
<dbReference type="Proteomes" id="UP001610063">
    <property type="component" value="Unassembled WGS sequence"/>
</dbReference>
<dbReference type="PANTHER" id="PTHR30221:SF1">
    <property type="entry name" value="SMALL-CONDUCTANCE MECHANOSENSITIVE CHANNEL"/>
    <property type="match status" value="1"/>
</dbReference>
<feature type="transmembrane region" description="Helical" evidence="7">
    <location>
        <begin position="26"/>
        <end position="47"/>
    </location>
</feature>
<keyword evidence="12" id="KW-1185">Reference proteome</keyword>
<comment type="subcellular location">
    <subcellularLocation>
        <location evidence="1">Cell membrane</location>
        <topology evidence="1">Multi-pass membrane protein</topology>
    </subcellularLocation>
</comment>
<evidence type="ECO:0000256" key="1">
    <source>
        <dbReference type="ARBA" id="ARBA00004651"/>
    </source>
</evidence>
<dbReference type="InterPro" id="IPR011014">
    <property type="entry name" value="MscS_channel_TM-2"/>
</dbReference>
<name>A0ABW7NGM3_9BACT</name>
<keyword evidence="5 7" id="KW-1133">Transmembrane helix</keyword>
<dbReference type="InterPro" id="IPR049142">
    <property type="entry name" value="MS_channel_1st"/>
</dbReference>
<evidence type="ECO:0000256" key="7">
    <source>
        <dbReference type="SAM" id="Phobius"/>
    </source>
</evidence>
<evidence type="ECO:0000313" key="12">
    <source>
        <dbReference type="Proteomes" id="UP001610063"/>
    </source>
</evidence>
<evidence type="ECO:0000259" key="9">
    <source>
        <dbReference type="Pfam" id="PF21082"/>
    </source>
</evidence>
<dbReference type="Pfam" id="PF21088">
    <property type="entry name" value="MS_channel_1st"/>
    <property type="match status" value="1"/>
</dbReference>
<dbReference type="InterPro" id="IPR006685">
    <property type="entry name" value="MscS_channel_2nd"/>
</dbReference>
<dbReference type="InterPro" id="IPR045275">
    <property type="entry name" value="MscS_archaea/bacteria_type"/>
</dbReference>
<feature type="transmembrane region" description="Helical" evidence="7">
    <location>
        <begin position="67"/>
        <end position="86"/>
    </location>
</feature>
<dbReference type="PANTHER" id="PTHR30221">
    <property type="entry name" value="SMALL-CONDUCTANCE MECHANOSENSITIVE CHANNEL"/>
    <property type="match status" value="1"/>
</dbReference>
<proteinExistence type="inferred from homology"/>
<comment type="caution">
    <text evidence="11">The sequence shown here is derived from an EMBL/GenBank/DDBJ whole genome shotgun (WGS) entry which is preliminary data.</text>
</comment>
<organism evidence="11 12">
    <name type="scientific">Marinoscillum luteum</name>
    <dbReference type="NCBI Taxonomy" id="861051"/>
    <lineage>
        <taxon>Bacteria</taxon>
        <taxon>Pseudomonadati</taxon>
        <taxon>Bacteroidota</taxon>
        <taxon>Cytophagia</taxon>
        <taxon>Cytophagales</taxon>
        <taxon>Reichenbachiellaceae</taxon>
        <taxon>Marinoscillum</taxon>
    </lineage>
</organism>
<evidence type="ECO:0000256" key="5">
    <source>
        <dbReference type="ARBA" id="ARBA00022989"/>
    </source>
</evidence>
<dbReference type="Pfam" id="PF00924">
    <property type="entry name" value="MS_channel_2nd"/>
    <property type="match status" value="1"/>
</dbReference>
<dbReference type="InterPro" id="IPR011066">
    <property type="entry name" value="MscS_channel_C_sf"/>
</dbReference>
<evidence type="ECO:0000259" key="8">
    <source>
        <dbReference type="Pfam" id="PF00924"/>
    </source>
</evidence>
<dbReference type="InterPro" id="IPR049278">
    <property type="entry name" value="MS_channel_C"/>
</dbReference>
<accession>A0ABW7NGM3</accession>
<feature type="domain" description="Mechanosensitive ion channel MscS C-terminal" evidence="9">
    <location>
        <begin position="182"/>
        <end position="263"/>
    </location>
</feature>
<sequence>MEEQVNQITDLSAIAMEYVWEYGPKVVLAIITLIIGLWIISMLTRGFGRVMEKRNFDRSLTPFLKTLLSALLKVMLFISVIGMVGIEVTSFIAILGAAGLAVGLALQGTLQNFAGGVIILLLRPFKVGDVIDAKGYTGTVKEIHIFYTIINTFDKKVVYIPNGTLANSDMTNLSQEEDRRNEWKFGIAYGDDVDKAKTLLRKFIDADERILKEPEPFIAVHSLGDSSVNLVVRTWSKAGDLWPVYFDMNEKVYKEFAKEGLNIPFPQLDVHMHNQK</sequence>
<dbReference type="SUPFAM" id="SSF50182">
    <property type="entry name" value="Sm-like ribonucleoproteins"/>
    <property type="match status" value="1"/>
</dbReference>
<keyword evidence="4 7" id="KW-0812">Transmembrane</keyword>